<gene>
    <name evidence="2" type="ORF">C0Q70_07621</name>
</gene>
<feature type="compositionally biased region" description="Polar residues" evidence="1">
    <location>
        <begin position="286"/>
        <end position="307"/>
    </location>
</feature>
<accession>A0A2T7PFK7</accession>
<reference evidence="2 3" key="1">
    <citation type="submission" date="2018-04" db="EMBL/GenBank/DDBJ databases">
        <title>The genome of golden apple snail Pomacea canaliculata provides insight into stress tolerance and invasive adaptation.</title>
        <authorList>
            <person name="Liu C."/>
            <person name="Liu B."/>
            <person name="Ren Y."/>
            <person name="Zhang Y."/>
            <person name="Wang H."/>
            <person name="Li S."/>
            <person name="Jiang F."/>
            <person name="Yin L."/>
            <person name="Zhang G."/>
            <person name="Qian W."/>
            <person name="Fan W."/>
        </authorList>
    </citation>
    <scope>NUCLEOTIDE SEQUENCE [LARGE SCALE GENOMIC DNA]</scope>
    <source>
        <strain evidence="2">SZHN2017</strain>
        <tissue evidence="2">Muscle</tissue>
    </source>
</reference>
<name>A0A2T7PFK7_POMCA</name>
<organism evidence="2 3">
    <name type="scientific">Pomacea canaliculata</name>
    <name type="common">Golden apple snail</name>
    <dbReference type="NCBI Taxonomy" id="400727"/>
    <lineage>
        <taxon>Eukaryota</taxon>
        <taxon>Metazoa</taxon>
        <taxon>Spiralia</taxon>
        <taxon>Lophotrochozoa</taxon>
        <taxon>Mollusca</taxon>
        <taxon>Gastropoda</taxon>
        <taxon>Caenogastropoda</taxon>
        <taxon>Architaenioglossa</taxon>
        <taxon>Ampullarioidea</taxon>
        <taxon>Ampullariidae</taxon>
        <taxon>Pomacea</taxon>
    </lineage>
</organism>
<feature type="compositionally biased region" description="Basic and acidic residues" evidence="1">
    <location>
        <begin position="1"/>
        <end position="17"/>
    </location>
</feature>
<feature type="compositionally biased region" description="Basic and acidic residues" evidence="1">
    <location>
        <begin position="310"/>
        <end position="322"/>
    </location>
</feature>
<comment type="caution">
    <text evidence="2">The sequence shown here is derived from an EMBL/GenBank/DDBJ whole genome shotgun (WGS) entry which is preliminary data.</text>
</comment>
<feature type="compositionally biased region" description="Low complexity" evidence="1">
    <location>
        <begin position="84"/>
        <end position="97"/>
    </location>
</feature>
<feature type="compositionally biased region" description="Polar residues" evidence="1">
    <location>
        <begin position="45"/>
        <end position="73"/>
    </location>
</feature>
<sequence>MGREWWSREERKEEEGKNPGCGSPRTSQSPFGSTDPLLLSPHAMSPNSALRQQPQPSQVSPTFSQSPMTSPQYSHAGAPPPFSGPVSVSSAGGMPPSFSSGHLSLGAPGGANSGQPFHDFELNFFDNTLSDRQLQADMGLPTAGPTSTSQYVKQELRNICNARSEKQMQQQTQMQQHLLQQQHQQQLQQAPQPMQRLLADCDSELPPDILETISNMSQDHGGPLAEEIKEEEIVSQARQEAKKRYKQFRALSVSEQSPLQEEVDDAEAKATSLFRNQLLKHPPQTAPATVSQSSKSAAACTTQQVNVLQKEPRTPVDVKPPDSKNSLLQQLLADVP</sequence>
<dbReference type="OrthoDB" id="10035882at2759"/>
<feature type="region of interest" description="Disordered" evidence="1">
    <location>
        <begin position="279"/>
        <end position="336"/>
    </location>
</feature>
<keyword evidence="3" id="KW-1185">Reference proteome</keyword>
<dbReference type="Proteomes" id="UP000245119">
    <property type="component" value="Linkage Group LG4"/>
</dbReference>
<evidence type="ECO:0000256" key="1">
    <source>
        <dbReference type="SAM" id="MobiDB-lite"/>
    </source>
</evidence>
<feature type="region of interest" description="Disordered" evidence="1">
    <location>
        <begin position="1"/>
        <end position="114"/>
    </location>
</feature>
<proteinExistence type="predicted"/>
<dbReference type="AlphaFoldDB" id="A0A2T7PFK7"/>
<dbReference type="EMBL" id="PZQS01000004">
    <property type="protein sequence ID" value="PVD32192.1"/>
    <property type="molecule type" value="Genomic_DNA"/>
</dbReference>
<dbReference type="STRING" id="400727.A0A2T7PFK7"/>
<protein>
    <submittedName>
        <fullName evidence="2">Uncharacterized protein</fullName>
    </submittedName>
</protein>
<evidence type="ECO:0000313" key="2">
    <source>
        <dbReference type="EMBL" id="PVD32192.1"/>
    </source>
</evidence>
<evidence type="ECO:0000313" key="3">
    <source>
        <dbReference type="Proteomes" id="UP000245119"/>
    </source>
</evidence>